<evidence type="ECO:0000256" key="3">
    <source>
        <dbReference type="ARBA" id="ARBA00022676"/>
    </source>
</evidence>
<reference evidence="10 11" key="1">
    <citation type="journal article" date="2009" name="Genome Res.">
        <title>Whole genome sequence of Desulfovibrio magneticus strain RS-1 revealed common gene clusters in magnetotactic bacteria.</title>
        <authorList>
            <person name="Nakazawa H."/>
            <person name="Arakaki A."/>
            <person name="Narita-Yamada S."/>
            <person name="Yashiro I."/>
            <person name="Jinno K."/>
            <person name="Aoki N."/>
            <person name="Tsuruyama A."/>
            <person name="Okamura Y."/>
            <person name="Tanikawa S."/>
            <person name="Fujita N."/>
            <person name="Takeyama H."/>
            <person name="Matsunaga T."/>
        </authorList>
    </citation>
    <scope>NUCLEOTIDE SEQUENCE [LARGE SCALE GENOMIC DNA]</scope>
    <source>
        <strain evidence="11">ATCC 700980 / DSM 13731 / RS-1</strain>
    </source>
</reference>
<feature type="transmembrane region" description="Helical" evidence="8">
    <location>
        <begin position="172"/>
        <end position="189"/>
    </location>
</feature>
<evidence type="ECO:0000256" key="2">
    <source>
        <dbReference type="ARBA" id="ARBA00022475"/>
    </source>
</evidence>
<feature type="transmembrane region" description="Helical" evidence="8">
    <location>
        <begin position="373"/>
        <end position="390"/>
    </location>
</feature>
<keyword evidence="11" id="KW-1185">Reference proteome</keyword>
<dbReference type="InterPro" id="IPR003342">
    <property type="entry name" value="ArnT-like_N"/>
</dbReference>
<dbReference type="HOGENOM" id="CLU_524523_0_0_7"/>
<keyword evidence="3" id="KW-0328">Glycosyltransferase</keyword>
<dbReference type="EMBL" id="AP010905">
    <property type="protein sequence ID" value="BAH73453.1"/>
    <property type="molecule type" value="Genomic_DNA"/>
</dbReference>
<comment type="subcellular location">
    <subcellularLocation>
        <location evidence="1">Cell membrane</location>
        <topology evidence="1">Multi-pass membrane protein</topology>
    </subcellularLocation>
</comment>
<proteinExistence type="predicted"/>
<evidence type="ECO:0000313" key="11">
    <source>
        <dbReference type="Proteomes" id="UP000009071"/>
    </source>
</evidence>
<feature type="domain" description="ArnT-like N-terminal" evidence="9">
    <location>
        <begin position="95"/>
        <end position="238"/>
    </location>
</feature>
<dbReference type="GO" id="GO:0009103">
    <property type="term" value="P:lipopolysaccharide biosynthetic process"/>
    <property type="evidence" value="ECO:0007669"/>
    <property type="project" value="UniProtKB-ARBA"/>
</dbReference>
<keyword evidence="2" id="KW-1003">Cell membrane</keyword>
<keyword evidence="5 8" id="KW-0812">Transmembrane</keyword>
<feature type="transmembrane region" description="Helical" evidence="8">
    <location>
        <begin position="147"/>
        <end position="166"/>
    </location>
</feature>
<keyword evidence="10" id="KW-0614">Plasmid</keyword>
<evidence type="ECO:0000256" key="5">
    <source>
        <dbReference type="ARBA" id="ARBA00022692"/>
    </source>
</evidence>
<gene>
    <name evidence="10" type="ordered locus">DMR_p1_00370</name>
</gene>
<evidence type="ECO:0000313" key="10">
    <source>
        <dbReference type="EMBL" id="BAH73453.1"/>
    </source>
</evidence>
<keyword evidence="6 8" id="KW-1133">Transmembrane helix</keyword>
<dbReference type="GO" id="GO:0006493">
    <property type="term" value="P:protein O-linked glycosylation"/>
    <property type="evidence" value="ECO:0007669"/>
    <property type="project" value="InterPro"/>
</dbReference>
<dbReference type="Proteomes" id="UP000009071">
    <property type="component" value="Plasmid pDMC1"/>
</dbReference>
<dbReference type="KEGG" id="dma:DMR_p1_00370"/>
<dbReference type="Pfam" id="PF02366">
    <property type="entry name" value="PMT"/>
    <property type="match status" value="1"/>
</dbReference>
<evidence type="ECO:0000256" key="1">
    <source>
        <dbReference type="ARBA" id="ARBA00004651"/>
    </source>
</evidence>
<accession>C4XUK2</accession>
<evidence type="ECO:0000256" key="8">
    <source>
        <dbReference type="SAM" id="Phobius"/>
    </source>
</evidence>
<sequence length="519" mass="57259">MMSCCLTHRGRVTALLLLLAYGLFAWHLASRCPVGIWQTRTAQATMLGGNEDPDGVYLPSAVHLFDARYPQFYLGTPGLTLQYALYGVVKAYYFLGKDFPTQDFVDFAAYHWETVNALARLFMALTHALTGYLVYRLTLVLGLGPRVGLAAAGLYMTSYAVLWYFIKISPESLMTVFFVLTLLLCRQAADNPARTKQAAWGGFFCGLTWLTKVHYLYALPAIMVVQLAMAPKIARKRLIVAFLAAFLGTIALGSQHIEFGKWAEGWRGAIKEHSWSNSDVKTYAAFDMAKPATYFQTLVEKTAHQLAFVTALATLSVQDNGETFPLLATEIALFAVAALGYGLRLRNGKYDLVLLLILCSSVPVLIFRISAHYWFTNFVILSIFAANAICNYLCRPNALAAAVVCVAIIHAPGLFDFIHSKSLDIDHYTKEYAPYYQALQAAGPTRNCGVILHGVPFNPLRLGGFYLVSGLSPETGVVKAFASRFKVIEDASERTRYEAFLGSVVSVHSTGYDILPTCP</sequence>
<dbReference type="GO" id="GO:0005886">
    <property type="term" value="C:plasma membrane"/>
    <property type="evidence" value="ECO:0007669"/>
    <property type="project" value="UniProtKB-SubCell"/>
</dbReference>
<organism evidence="10 11">
    <name type="scientific">Solidesulfovibrio magneticus (strain ATCC 700980 / DSM 13731 / RS-1)</name>
    <name type="common">Desulfovibrio magneticus</name>
    <dbReference type="NCBI Taxonomy" id="573370"/>
    <lineage>
        <taxon>Bacteria</taxon>
        <taxon>Pseudomonadati</taxon>
        <taxon>Thermodesulfobacteriota</taxon>
        <taxon>Desulfovibrionia</taxon>
        <taxon>Desulfovibrionales</taxon>
        <taxon>Desulfovibrionaceae</taxon>
        <taxon>Solidesulfovibrio</taxon>
    </lineage>
</organism>
<evidence type="ECO:0000259" key="9">
    <source>
        <dbReference type="Pfam" id="PF02366"/>
    </source>
</evidence>
<keyword evidence="4" id="KW-0808">Transferase</keyword>
<dbReference type="InterPro" id="IPR050297">
    <property type="entry name" value="LipidA_mod_glycosyltrf_83"/>
</dbReference>
<feature type="transmembrane region" description="Helical" evidence="8">
    <location>
        <begin position="238"/>
        <end position="257"/>
    </location>
</feature>
<dbReference type="PANTHER" id="PTHR33908">
    <property type="entry name" value="MANNOSYLTRANSFERASE YKCB-RELATED"/>
    <property type="match status" value="1"/>
</dbReference>
<name>C4XUK2_SOLM1</name>
<evidence type="ECO:0000256" key="6">
    <source>
        <dbReference type="ARBA" id="ARBA00022989"/>
    </source>
</evidence>
<feature type="transmembrane region" description="Helical" evidence="8">
    <location>
        <begin position="117"/>
        <end position="135"/>
    </location>
</feature>
<protein>
    <submittedName>
        <fullName evidence="10">Hypothetical membrane protein</fullName>
    </submittedName>
</protein>
<evidence type="ECO:0000256" key="7">
    <source>
        <dbReference type="ARBA" id="ARBA00023136"/>
    </source>
</evidence>
<feature type="transmembrane region" description="Helical" evidence="8">
    <location>
        <begin position="350"/>
        <end position="367"/>
    </location>
</feature>
<keyword evidence="7 8" id="KW-0472">Membrane</keyword>
<evidence type="ECO:0000256" key="4">
    <source>
        <dbReference type="ARBA" id="ARBA00022679"/>
    </source>
</evidence>
<feature type="transmembrane region" description="Helical" evidence="8">
    <location>
        <begin position="397"/>
        <end position="415"/>
    </location>
</feature>
<feature type="transmembrane region" description="Helical" evidence="8">
    <location>
        <begin position="324"/>
        <end position="343"/>
    </location>
</feature>
<dbReference type="AlphaFoldDB" id="C4XUK2"/>
<dbReference type="PANTHER" id="PTHR33908:SF11">
    <property type="entry name" value="MEMBRANE PROTEIN"/>
    <property type="match status" value="1"/>
</dbReference>
<dbReference type="GO" id="GO:0000030">
    <property type="term" value="F:mannosyltransferase activity"/>
    <property type="evidence" value="ECO:0007669"/>
    <property type="project" value="InterPro"/>
</dbReference>
<dbReference type="GO" id="GO:0016763">
    <property type="term" value="F:pentosyltransferase activity"/>
    <property type="evidence" value="ECO:0007669"/>
    <property type="project" value="TreeGrafter"/>
</dbReference>
<geneLocation type="plasmid" evidence="10 11">
    <name>pDMC1</name>
</geneLocation>